<dbReference type="InterPro" id="IPR011128">
    <property type="entry name" value="G3P_DH_NAD-dep_N"/>
</dbReference>
<dbReference type="Pfam" id="PF01210">
    <property type="entry name" value="NAD_Gly3P_dh_N"/>
    <property type="match status" value="1"/>
</dbReference>
<feature type="binding site" evidence="10">
    <location>
        <begin position="10"/>
        <end position="15"/>
    </location>
    <ligand>
        <name>NAD(+)</name>
        <dbReference type="ChEBI" id="CHEBI:57540"/>
    </ligand>
</feature>
<dbReference type="GO" id="GO:0141152">
    <property type="term" value="F:glycerol-3-phosphate dehydrogenase (NAD+) activity"/>
    <property type="evidence" value="ECO:0007669"/>
    <property type="project" value="RHEA"/>
</dbReference>
<evidence type="ECO:0000256" key="4">
    <source>
        <dbReference type="ARBA" id="ARBA00023098"/>
    </source>
</evidence>
<dbReference type="Gene3D" id="1.10.1040.10">
    <property type="entry name" value="N-(1-d-carboxylethyl)-l-norvaline Dehydrogenase, domain 2"/>
    <property type="match status" value="1"/>
</dbReference>
<feature type="binding site" evidence="7">
    <location>
        <position position="121"/>
    </location>
    <ligand>
        <name>NADPH</name>
        <dbReference type="ChEBI" id="CHEBI:57783"/>
    </ligand>
</feature>
<dbReference type="GO" id="GO:0141153">
    <property type="term" value="F:glycerol-3-phosphate dehydrogenase (NADP+) activity"/>
    <property type="evidence" value="ECO:0007669"/>
    <property type="project" value="RHEA"/>
</dbReference>
<dbReference type="GO" id="GO:0005975">
    <property type="term" value="P:carbohydrate metabolic process"/>
    <property type="evidence" value="ECO:0007669"/>
    <property type="project" value="InterPro"/>
</dbReference>
<feature type="binding site" evidence="10">
    <location>
        <position position="156"/>
    </location>
    <ligand>
        <name>NAD(+)</name>
        <dbReference type="ChEBI" id="CHEBI:57540"/>
    </ligand>
</feature>
<organism evidence="15 16">
    <name type="scientific">Candidatus Uhrbacteria bacterium RIFCSPLOWO2_01_FULL_47_24</name>
    <dbReference type="NCBI Taxonomy" id="1802401"/>
    <lineage>
        <taxon>Bacteria</taxon>
        <taxon>Candidatus Uhriibacteriota</taxon>
    </lineage>
</organism>
<dbReference type="InterPro" id="IPR006168">
    <property type="entry name" value="G3P_DH_NAD-dep"/>
</dbReference>
<keyword evidence="5 7" id="KW-0594">Phospholipid biosynthesis</keyword>
<feature type="binding site" evidence="7">
    <location>
        <position position="289"/>
    </location>
    <ligand>
        <name>sn-glycerol 3-phosphate</name>
        <dbReference type="ChEBI" id="CHEBI:57597"/>
    </ligand>
</feature>
<feature type="domain" description="Glycerol-3-phosphate dehydrogenase NAD-dependent C-terminal" evidence="14">
    <location>
        <begin position="239"/>
        <end position="349"/>
    </location>
</feature>
<dbReference type="GO" id="GO:0006650">
    <property type="term" value="P:glycerophospholipid metabolic process"/>
    <property type="evidence" value="ECO:0007669"/>
    <property type="project" value="UniProtKB-UniRule"/>
</dbReference>
<comment type="catalytic activity">
    <reaction evidence="7">
        <text>sn-glycerol 3-phosphate + NAD(+) = dihydroxyacetone phosphate + NADH + H(+)</text>
        <dbReference type="Rhea" id="RHEA:11092"/>
        <dbReference type="ChEBI" id="CHEBI:15378"/>
        <dbReference type="ChEBI" id="CHEBI:57540"/>
        <dbReference type="ChEBI" id="CHEBI:57597"/>
        <dbReference type="ChEBI" id="CHEBI:57642"/>
        <dbReference type="ChEBI" id="CHEBI:57945"/>
        <dbReference type="EC" id="1.1.1.94"/>
    </reaction>
</comment>
<evidence type="ECO:0000256" key="10">
    <source>
        <dbReference type="PIRSR" id="PIRSR000114-3"/>
    </source>
</evidence>
<evidence type="ECO:0000256" key="11">
    <source>
        <dbReference type="RuleBase" id="RU000437"/>
    </source>
</evidence>
<evidence type="ECO:0000259" key="13">
    <source>
        <dbReference type="Pfam" id="PF01210"/>
    </source>
</evidence>
<dbReference type="Gene3D" id="3.40.50.720">
    <property type="entry name" value="NAD(P)-binding Rossmann-like Domain"/>
    <property type="match status" value="1"/>
</dbReference>
<feature type="binding site" evidence="7">
    <location>
        <position position="314"/>
    </location>
    <ligand>
        <name>NADPH</name>
        <dbReference type="ChEBI" id="CHEBI:57783"/>
    </ligand>
</feature>
<evidence type="ECO:0000256" key="5">
    <source>
        <dbReference type="ARBA" id="ARBA00023209"/>
    </source>
</evidence>
<comment type="caution">
    <text evidence="15">The sequence shown here is derived from an EMBL/GenBank/DDBJ whole genome shotgun (WGS) entry which is preliminary data.</text>
</comment>
<feature type="binding site" evidence="7">
    <location>
        <position position="154"/>
    </location>
    <ligand>
        <name>sn-glycerol 3-phosphate</name>
        <dbReference type="ChEBI" id="CHEBI:57597"/>
    </ligand>
</feature>
<feature type="binding site" evidence="10">
    <location>
        <position position="288"/>
    </location>
    <ligand>
        <name>NAD(+)</name>
        <dbReference type="ChEBI" id="CHEBI:57540"/>
    </ligand>
</feature>
<dbReference type="InterPro" id="IPR013328">
    <property type="entry name" value="6PGD_dom2"/>
</dbReference>
<reference evidence="15 16" key="1">
    <citation type="journal article" date="2016" name="Nat. Commun.">
        <title>Thousands of microbial genomes shed light on interconnected biogeochemical processes in an aquifer system.</title>
        <authorList>
            <person name="Anantharaman K."/>
            <person name="Brown C.T."/>
            <person name="Hug L.A."/>
            <person name="Sharon I."/>
            <person name="Castelle C.J."/>
            <person name="Probst A.J."/>
            <person name="Thomas B.C."/>
            <person name="Singh A."/>
            <person name="Wilkins M.J."/>
            <person name="Karaoz U."/>
            <person name="Brodie E.L."/>
            <person name="Williams K.H."/>
            <person name="Hubbard S.S."/>
            <person name="Banfield J.F."/>
        </authorList>
    </citation>
    <scope>NUCLEOTIDE SEQUENCE [LARGE SCALE GENOMIC DNA]</scope>
</reference>
<feature type="binding site" evidence="7">
    <location>
        <position position="278"/>
    </location>
    <ligand>
        <name>sn-glycerol 3-phosphate</name>
        <dbReference type="ChEBI" id="CHEBI:57597"/>
    </ligand>
</feature>
<evidence type="ECO:0000256" key="9">
    <source>
        <dbReference type="PIRSR" id="PIRSR000114-2"/>
    </source>
</evidence>
<evidence type="ECO:0000313" key="15">
    <source>
        <dbReference type="EMBL" id="OGL80853.1"/>
    </source>
</evidence>
<keyword evidence="6 7" id="KW-1208">Phospholipid metabolism</keyword>
<dbReference type="UniPathway" id="UPA00940"/>
<evidence type="ECO:0000256" key="7">
    <source>
        <dbReference type="HAMAP-Rule" id="MF_00394"/>
    </source>
</evidence>
<keyword evidence="7 10" id="KW-0520">NAD</keyword>
<evidence type="ECO:0000256" key="8">
    <source>
        <dbReference type="PIRSR" id="PIRSR000114-1"/>
    </source>
</evidence>
<evidence type="ECO:0000256" key="2">
    <source>
        <dbReference type="ARBA" id="ARBA00022516"/>
    </source>
</evidence>
<feature type="active site" description="Proton acceptor" evidence="7 8">
    <location>
        <position position="207"/>
    </location>
</feature>
<sequence>MMSIKVAILGAGNMGTALAQILAKRGHRVALWDYQPRTIEIMTRTRKNEEFLPGIKLSKRVAPEASMQNAIEGARLIIIACASPYIRATTKHLAHCLGSPPLKIRGDGGVMTGPIIAHVAKGLEEKTFLTMHEVVQSELPPAFRKNVVTISGPSIASELVRDIPTAVVAASQNKQASGFVQSAFNSPTFKVALSTDYRGVSVCGALKNVYAIALGMCDGYTRNNTKNGLRPDTKDHERGLPMNMKAFMLTVALHEMEKVVSALGGKRETVYGLAGIGDMIVTGFGNGRNRALGERICKDGHCKFIWQKDTPTVEGVAATKAFYELTRHKKLATPLINLVYRVLYKSADPCVSITKFFATVKL</sequence>
<evidence type="ECO:0000313" key="16">
    <source>
        <dbReference type="Proteomes" id="UP000176897"/>
    </source>
</evidence>
<dbReference type="GO" id="GO:0008654">
    <property type="term" value="P:phospholipid biosynthetic process"/>
    <property type="evidence" value="ECO:0007669"/>
    <property type="project" value="UniProtKB-KW"/>
</dbReference>
<dbReference type="SUPFAM" id="SSF51735">
    <property type="entry name" value="NAD(P)-binding Rossmann-fold domains"/>
    <property type="match status" value="1"/>
</dbReference>
<comment type="similarity">
    <text evidence="1 7 11">Belongs to the NAD-dependent glycerol-3-phosphate dehydrogenase family.</text>
</comment>
<feature type="binding site" evidence="9">
    <location>
        <position position="121"/>
    </location>
    <ligand>
        <name>substrate</name>
    </ligand>
</feature>
<keyword evidence="4 7" id="KW-0443">Lipid metabolism</keyword>
<dbReference type="Pfam" id="PF07479">
    <property type="entry name" value="NAD_Gly3P_dh_C"/>
    <property type="match status" value="2"/>
</dbReference>
<dbReference type="EMBL" id="MGEJ01000013">
    <property type="protein sequence ID" value="OGL80853.1"/>
    <property type="molecule type" value="Genomic_DNA"/>
</dbReference>
<dbReference type="AlphaFoldDB" id="A0A1F7URA2"/>
<evidence type="ECO:0000256" key="1">
    <source>
        <dbReference type="ARBA" id="ARBA00011009"/>
    </source>
</evidence>
<feature type="binding site" evidence="7">
    <location>
        <position position="121"/>
    </location>
    <ligand>
        <name>sn-glycerol 3-phosphate</name>
        <dbReference type="ChEBI" id="CHEBI:57597"/>
    </ligand>
</feature>
<keyword evidence="2 7" id="KW-0444">Lipid biosynthesis</keyword>
<feature type="domain" description="Glycerol-3-phosphate dehydrogenase NAD-dependent N-terminal" evidence="13">
    <location>
        <begin position="5"/>
        <end position="176"/>
    </location>
</feature>
<dbReference type="SUPFAM" id="SSF48179">
    <property type="entry name" value="6-phosphogluconate dehydrogenase C-terminal domain-like"/>
    <property type="match status" value="1"/>
</dbReference>
<comment type="catalytic activity">
    <reaction evidence="7 12">
        <text>sn-glycerol 3-phosphate + NADP(+) = dihydroxyacetone phosphate + NADPH + H(+)</text>
        <dbReference type="Rhea" id="RHEA:11096"/>
        <dbReference type="ChEBI" id="CHEBI:15378"/>
        <dbReference type="ChEBI" id="CHEBI:57597"/>
        <dbReference type="ChEBI" id="CHEBI:57642"/>
        <dbReference type="ChEBI" id="CHEBI:57783"/>
        <dbReference type="ChEBI" id="CHEBI:58349"/>
        <dbReference type="EC" id="1.1.1.94"/>
    </reaction>
</comment>
<dbReference type="HAMAP" id="MF_00394">
    <property type="entry name" value="NAD_Glyc3P_dehydrog"/>
    <property type="match status" value="1"/>
</dbReference>
<comment type="pathway">
    <text evidence="7">Membrane lipid metabolism; glycerophospholipid metabolism.</text>
</comment>
<dbReference type="GO" id="GO:0046167">
    <property type="term" value="P:glycerol-3-phosphate biosynthetic process"/>
    <property type="evidence" value="ECO:0007669"/>
    <property type="project" value="UniProtKB-UniRule"/>
</dbReference>
<dbReference type="PANTHER" id="PTHR11728">
    <property type="entry name" value="GLYCEROL-3-PHOSPHATE DEHYDROGENASE"/>
    <property type="match status" value="1"/>
</dbReference>
<feature type="binding site" evidence="7">
    <location>
        <position position="152"/>
    </location>
    <ligand>
        <name>sn-glycerol 3-phosphate</name>
        <dbReference type="ChEBI" id="CHEBI:57597"/>
    </ligand>
</feature>
<accession>A0A1F7URA2</accession>
<dbReference type="PIRSF" id="PIRSF000114">
    <property type="entry name" value="Glycerol-3-P_dh"/>
    <property type="match status" value="1"/>
</dbReference>
<evidence type="ECO:0000259" key="14">
    <source>
        <dbReference type="Pfam" id="PF07479"/>
    </source>
</evidence>
<evidence type="ECO:0000256" key="3">
    <source>
        <dbReference type="ARBA" id="ARBA00023002"/>
    </source>
</evidence>
<gene>
    <name evidence="7" type="primary">gpsA</name>
    <name evidence="15" type="ORF">A3B21_03745</name>
</gene>
<evidence type="ECO:0000256" key="6">
    <source>
        <dbReference type="ARBA" id="ARBA00023264"/>
    </source>
</evidence>
<feature type="domain" description="Glycerol-3-phosphate dehydrogenase NAD-dependent C-terminal" evidence="14">
    <location>
        <begin position="196"/>
        <end position="227"/>
    </location>
</feature>
<dbReference type="Proteomes" id="UP000176897">
    <property type="component" value="Unassembled WGS sequence"/>
</dbReference>
<comment type="subcellular location">
    <subcellularLocation>
        <location evidence="7">Cytoplasm</location>
    </subcellularLocation>
</comment>
<dbReference type="GO" id="GO:0051287">
    <property type="term" value="F:NAD binding"/>
    <property type="evidence" value="ECO:0007669"/>
    <property type="project" value="InterPro"/>
</dbReference>
<dbReference type="PANTHER" id="PTHR11728:SF1">
    <property type="entry name" value="GLYCEROL-3-PHOSPHATE DEHYDROGENASE [NAD(+)] 2, CHLOROPLASTIC"/>
    <property type="match status" value="1"/>
</dbReference>
<feature type="binding site" evidence="7">
    <location>
        <position position="156"/>
    </location>
    <ligand>
        <name>NADPH</name>
        <dbReference type="ChEBI" id="CHEBI:57783"/>
    </ligand>
</feature>
<dbReference type="InterPro" id="IPR036291">
    <property type="entry name" value="NAD(P)-bd_dom_sf"/>
</dbReference>
<name>A0A1F7URA2_9BACT</name>
<protein>
    <recommendedName>
        <fullName evidence="7">Glycerol-3-phosphate dehydrogenase [NAD(P)+]</fullName>
        <ecNumber evidence="7">1.1.1.94</ecNumber>
    </recommendedName>
    <alternativeName>
        <fullName evidence="7">NAD(P)(+)-dependent glycerol-3-phosphate dehydrogenase</fullName>
    </alternativeName>
    <alternativeName>
        <fullName evidence="7">NAD(P)H-dependent dihydroxyacetone-phosphate reductase</fullName>
    </alternativeName>
</protein>
<dbReference type="STRING" id="1802401.A3B21_03745"/>
<dbReference type="GO" id="GO:0005829">
    <property type="term" value="C:cytosol"/>
    <property type="evidence" value="ECO:0007669"/>
    <property type="project" value="TreeGrafter"/>
</dbReference>
<feature type="binding site" evidence="7">
    <location>
        <position position="288"/>
    </location>
    <ligand>
        <name>sn-glycerol 3-phosphate</name>
        <dbReference type="ChEBI" id="CHEBI:57597"/>
    </ligand>
</feature>
<feature type="binding site" evidence="7">
    <location>
        <position position="207"/>
    </location>
    <ligand>
        <name>sn-glycerol 3-phosphate</name>
        <dbReference type="ChEBI" id="CHEBI:57597"/>
    </ligand>
</feature>
<dbReference type="EC" id="1.1.1.94" evidence="7"/>
<keyword evidence="3 7" id="KW-0560">Oxidoreductase</keyword>
<dbReference type="InterPro" id="IPR006109">
    <property type="entry name" value="G3P_DH_NAD-dep_C"/>
</dbReference>
<keyword evidence="7" id="KW-0547">Nucleotide-binding</keyword>
<keyword evidence="7" id="KW-0963">Cytoplasm</keyword>
<evidence type="ECO:0000256" key="12">
    <source>
        <dbReference type="RuleBase" id="RU000439"/>
    </source>
</evidence>
<dbReference type="NCBIfam" id="NF000942">
    <property type="entry name" value="PRK00094.1-4"/>
    <property type="match status" value="1"/>
</dbReference>
<proteinExistence type="inferred from homology"/>
<dbReference type="GO" id="GO:0046168">
    <property type="term" value="P:glycerol-3-phosphate catabolic process"/>
    <property type="evidence" value="ECO:0007669"/>
    <property type="project" value="InterPro"/>
</dbReference>
<dbReference type="PRINTS" id="PR00077">
    <property type="entry name" value="GPDHDRGNASE"/>
</dbReference>
<comment type="caution">
    <text evidence="7">Lacks conserved residue(s) required for the propagation of feature annotation.</text>
</comment>
<feature type="binding site" evidence="7">
    <location>
        <position position="288"/>
    </location>
    <ligand>
        <name>NADPH</name>
        <dbReference type="ChEBI" id="CHEBI:57783"/>
    </ligand>
</feature>
<dbReference type="InterPro" id="IPR008927">
    <property type="entry name" value="6-PGluconate_DH-like_C_sf"/>
</dbReference>
<feature type="binding site" evidence="9">
    <location>
        <begin position="288"/>
        <end position="289"/>
    </location>
    <ligand>
        <name>substrate</name>
    </ligand>
</feature>
<keyword evidence="7" id="KW-0521">NADP</keyword>
<comment type="function">
    <text evidence="7">Catalyzes the reduction of the glycolytic intermediate dihydroxyacetone phosphate (DHAP) to sn-glycerol 3-phosphate (G3P), the key precursor for phospholipid synthesis.</text>
</comment>